<evidence type="ECO:0000256" key="3">
    <source>
        <dbReference type="SAM" id="Phobius"/>
    </source>
</evidence>
<dbReference type="InterPro" id="IPR050469">
    <property type="entry name" value="Diguanylate_Cyclase"/>
</dbReference>
<dbReference type="InterPro" id="IPR029787">
    <property type="entry name" value="Nucleotide_cyclase"/>
</dbReference>
<dbReference type="PANTHER" id="PTHR45138:SF9">
    <property type="entry name" value="DIGUANYLATE CYCLASE DGCM-RELATED"/>
    <property type="match status" value="1"/>
</dbReference>
<evidence type="ECO:0000256" key="1">
    <source>
        <dbReference type="ARBA" id="ARBA00012528"/>
    </source>
</evidence>
<dbReference type="InterPro" id="IPR000160">
    <property type="entry name" value="GGDEF_dom"/>
</dbReference>
<dbReference type="PROSITE" id="PS50887">
    <property type="entry name" value="GGDEF"/>
    <property type="match status" value="1"/>
</dbReference>
<keyword evidence="3" id="KW-0472">Membrane</keyword>
<feature type="domain" description="GGDEF" evidence="4">
    <location>
        <begin position="392"/>
        <end position="526"/>
    </location>
</feature>
<dbReference type="InterPro" id="IPR043128">
    <property type="entry name" value="Rev_trsase/Diguanyl_cyclase"/>
</dbReference>
<dbReference type="CDD" id="cd01949">
    <property type="entry name" value="GGDEF"/>
    <property type="match status" value="1"/>
</dbReference>
<dbReference type="SUPFAM" id="SSF55073">
    <property type="entry name" value="Nucleotide cyclase"/>
    <property type="match status" value="1"/>
</dbReference>
<evidence type="ECO:0000313" key="6">
    <source>
        <dbReference type="Proteomes" id="UP001596457"/>
    </source>
</evidence>
<comment type="caution">
    <text evidence="5">The sequence shown here is derived from an EMBL/GenBank/DDBJ whole genome shotgun (WGS) entry which is preliminary data.</text>
</comment>
<organism evidence="5 6">
    <name type="scientific">Hydrogenophaga defluvii</name>
    <dbReference type="NCBI Taxonomy" id="249410"/>
    <lineage>
        <taxon>Bacteria</taxon>
        <taxon>Pseudomonadati</taxon>
        <taxon>Pseudomonadota</taxon>
        <taxon>Betaproteobacteria</taxon>
        <taxon>Burkholderiales</taxon>
        <taxon>Comamonadaceae</taxon>
        <taxon>Hydrogenophaga</taxon>
    </lineage>
</organism>
<keyword evidence="3" id="KW-0812">Transmembrane</keyword>
<dbReference type="Proteomes" id="UP001596457">
    <property type="component" value="Unassembled WGS sequence"/>
</dbReference>
<feature type="transmembrane region" description="Helical" evidence="3">
    <location>
        <begin position="20"/>
        <end position="39"/>
    </location>
</feature>
<proteinExistence type="predicted"/>
<dbReference type="NCBIfam" id="TIGR00254">
    <property type="entry name" value="GGDEF"/>
    <property type="match status" value="1"/>
</dbReference>
<gene>
    <name evidence="5" type="ORF">ACFQU0_15705</name>
</gene>
<accession>A0ABW2SF63</accession>
<dbReference type="PANTHER" id="PTHR45138">
    <property type="entry name" value="REGULATORY COMPONENTS OF SENSORY TRANSDUCTION SYSTEM"/>
    <property type="match status" value="1"/>
</dbReference>
<dbReference type="EMBL" id="JBHTBZ010000046">
    <property type="protein sequence ID" value="MFC7461880.1"/>
    <property type="molecule type" value="Genomic_DNA"/>
</dbReference>
<reference evidence="6" key="1">
    <citation type="journal article" date="2019" name="Int. J. Syst. Evol. Microbiol.">
        <title>The Global Catalogue of Microorganisms (GCM) 10K type strain sequencing project: providing services to taxonomists for standard genome sequencing and annotation.</title>
        <authorList>
            <consortium name="The Broad Institute Genomics Platform"/>
            <consortium name="The Broad Institute Genome Sequencing Center for Infectious Disease"/>
            <person name="Wu L."/>
            <person name="Ma J."/>
        </authorList>
    </citation>
    <scope>NUCLEOTIDE SEQUENCE [LARGE SCALE GENOMIC DNA]</scope>
    <source>
        <strain evidence="6">CCUG 53903</strain>
    </source>
</reference>
<keyword evidence="3" id="KW-1133">Transmembrane helix</keyword>
<keyword evidence="6" id="KW-1185">Reference proteome</keyword>
<dbReference type="Gene3D" id="3.30.70.270">
    <property type="match status" value="1"/>
</dbReference>
<dbReference type="SMART" id="SM00267">
    <property type="entry name" value="GGDEF"/>
    <property type="match status" value="1"/>
</dbReference>
<feature type="transmembrane region" description="Helical" evidence="3">
    <location>
        <begin position="185"/>
        <end position="207"/>
    </location>
</feature>
<dbReference type="EC" id="2.7.7.65" evidence="1"/>
<name>A0ABW2SF63_9BURK</name>
<dbReference type="Pfam" id="PF00990">
    <property type="entry name" value="GGDEF"/>
    <property type="match status" value="1"/>
</dbReference>
<evidence type="ECO:0000256" key="2">
    <source>
        <dbReference type="ARBA" id="ARBA00034247"/>
    </source>
</evidence>
<sequence>MNAMELGGAHPLRLPSVRWLLLLVVLMAMASATALWLTLQQARELGRPNQHADLWYVASVNSELARVRQVSHQLLAGEASAQELLLRLEVLYSVLDKTSALTSLSDRLHHQLPHTAATMRELSHHVDAWLHTLTPRPSASGERVARDVLSWADGLQQQTRMAVADVHVAVTEENDATRQSLHQRFVLLSALLAGLLLGTAALIRHLAQEARRARHLSRTLAQANQMLESRVAERTRQIEEGRQLLSFILDASPSDVLLIGADNSEVIFINQSLIRRLNLVAPPKHLPKSELLQDPAQCQQLSDELERYGEVGGMEALLGHNPPTWCSVSARLIEVDGRLSHLIWSFDITPHKRLEAQLRELATSDPLCGLDNRRAFLEKSTALLEHCRRHQQDCAVLMLDIDRFKSINDRYGHAVGDQAIIACANAMRATLRDADVLGRLGGEEFAALLPLAGERATRDTAERLRGAVEAIRIELENGDTLSFTISIGTTQLANRATLVEDLMIEADEALYRAKAEGRNRVVNLQPLRPRQFPEALAPPA</sequence>
<comment type="catalytic activity">
    <reaction evidence="2">
        <text>2 GTP = 3',3'-c-di-GMP + 2 diphosphate</text>
        <dbReference type="Rhea" id="RHEA:24898"/>
        <dbReference type="ChEBI" id="CHEBI:33019"/>
        <dbReference type="ChEBI" id="CHEBI:37565"/>
        <dbReference type="ChEBI" id="CHEBI:58805"/>
        <dbReference type="EC" id="2.7.7.65"/>
    </reaction>
</comment>
<dbReference type="RefSeq" id="WP_382202438.1">
    <property type="nucleotide sequence ID" value="NZ_JBHTBZ010000046.1"/>
</dbReference>
<protein>
    <recommendedName>
        <fullName evidence="1">diguanylate cyclase</fullName>
        <ecNumber evidence="1">2.7.7.65</ecNumber>
    </recommendedName>
</protein>
<evidence type="ECO:0000313" key="5">
    <source>
        <dbReference type="EMBL" id="MFC7461880.1"/>
    </source>
</evidence>
<evidence type="ECO:0000259" key="4">
    <source>
        <dbReference type="PROSITE" id="PS50887"/>
    </source>
</evidence>